<dbReference type="Gene3D" id="3.40.50.10540">
    <property type="entry name" value="Crotonobetainyl-coa:carnitine coa-transferase, domain 1"/>
    <property type="match status" value="1"/>
</dbReference>
<organism evidence="2 3">
    <name type="scientific">Labrys monachus</name>
    <dbReference type="NCBI Taxonomy" id="217067"/>
    <lineage>
        <taxon>Bacteria</taxon>
        <taxon>Pseudomonadati</taxon>
        <taxon>Pseudomonadota</taxon>
        <taxon>Alphaproteobacteria</taxon>
        <taxon>Hyphomicrobiales</taxon>
        <taxon>Xanthobacteraceae</taxon>
        <taxon>Labrys</taxon>
    </lineage>
</organism>
<dbReference type="InterPro" id="IPR050483">
    <property type="entry name" value="CoA-transferase_III_domain"/>
</dbReference>
<evidence type="ECO:0000313" key="3">
    <source>
        <dbReference type="Proteomes" id="UP001237448"/>
    </source>
</evidence>
<gene>
    <name evidence="2" type="ORF">J3R73_003707</name>
</gene>
<dbReference type="RefSeq" id="WP_307430007.1">
    <property type="nucleotide sequence ID" value="NZ_JAUSVK010000001.1"/>
</dbReference>
<dbReference type="Pfam" id="PF02515">
    <property type="entry name" value="CoA_transf_3"/>
    <property type="match status" value="1"/>
</dbReference>
<keyword evidence="3" id="KW-1185">Reference proteome</keyword>
<keyword evidence="1" id="KW-0808">Transferase</keyword>
<dbReference type="InterPro" id="IPR023606">
    <property type="entry name" value="CoA-Trfase_III_dom_1_sf"/>
</dbReference>
<evidence type="ECO:0000256" key="1">
    <source>
        <dbReference type="ARBA" id="ARBA00022679"/>
    </source>
</evidence>
<dbReference type="EMBL" id="JAUSVK010000001">
    <property type="protein sequence ID" value="MDQ0393915.1"/>
    <property type="molecule type" value="Genomic_DNA"/>
</dbReference>
<dbReference type="SUPFAM" id="SSF89796">
    <property type="entry name" value="CoA-transferase family III (CaiB/BaiF)"/>
    <property type="match status" value="1"/>
</dbReference>
<accession>A0ABU0FIM2</accession>
<dbReference type="InterPro" id="IPR044855">
    <property type="entry name" value="CoA-Trfase_III_dom3_sf"/>
</dbReference>
<proteinExistence type="predicted"/>
<dbReference type="Gene3D" id="3.30.1540.10">
    <property type="entry name" value="formyl-coa transferase, domain 3"/>
    <property type="match status" value="1"/>
</dbReference>
<dbReference type="PANTHER" id="PTHR48207:SF4">
    <property type="entry name" value="BLL6097 PROTEIN"/>
    <property type="match status" value="1"/>
</dbReference>
<name>A0ABU0FIM2_9HYPH</name>
<dbReference type="Proteomes" id="UP001237448">
    <property type="component" value="Unassembled WGS sequence"/>
</dbReference>
<comment type="caution">
    <text evidence="2">The sequence shown here is derived from an EMBL/GenBank/DDBJ whole genome shotgun (WGS) entry which is preliminary data.</text>
</comment>
<sequence length="395" mass="42871">MTATSLSADDIGDAKLLDGILVLDMSQFLSGPFSALRLSDLGARVIKIERPDGGDLCRRLYLSDTEIGGDSTLFHAINRGKESFSADFKNPDDVAAVRRLIAKADVVIQNFRPGVIERLGLDHAAAAAINPGIVYASITGYGDDGPWKMRPGQDLLAQARSGVMWLNGDEDQGPVPFGLAIADLLAGNAIVQAVLAALVRKSRTGIGAHVETSLLEALVDFQFEVLTTYMNDGGRLPVRSSFRNAHAYLAAPYGVYKTSDSWLALAMMPLDRLAPLLDLPDIAGLPASAAFTERDSLKRIIAERLAVRPIAHWLSILEPADVWCAEVLNWPALYASDGFKLLDMLQTVERDDGVSIRTTRSPIRVNGARRKMETAAPRIGEHTVRLRKEFGLDTP</sequence>
<dbReference type="InterPro" id="IPR003673">
    <property type="entry name" value="CoA-Trfase_fam_III"/>
</dbReference>
<protein>
    <submittedName>
        <fullName evidence="2">Crotonobetainyl-CoA:carnitine CoA-transferase CaiB-like acyl-CoA transferase</fullName>
    </submittedName>
</protein>
<reference evidence="2 3" key="1">
    <citation type="submission" date="2023-07" db="EMBL/GenBank/DDBJ databases">
        <title>Genomic Encyclopedia of Type Strains, Phase IV (KMG-IV): sequencing the most valuable type-strain genomes for metagenomic binning, comparative biology and taxonomic classification.</title>
        <authorList>
            <person name="Goeker M."/>
        </authorList>
    </citation>
    <scope>NUCLEOTIDE SEQUENCE [LARGE SCALE GENOMIC DNA]</scope>
    <source>
        <strain evidence="2 3">DSM 5896</strain>
    </source>
</reference>
<evidence type="ECO:0000313" key="2">
    <source>
        <dbReference type="EMBL" id="MDQ0393915.1"/>
    </source>
</evidence>
<dbReference type="PANTHER" id="PTHR48207">
    <property type="entry name" value="SUCCINATE--HYDROXYMETHYLGLUTARATE COA-TRANSFERASE"/>
    <property type="match status" value="1"/>
</dbReference>